<dbReference type="STRING" id="927083.DB32_005610"/>
<protein>
    <recommendedName>
        <fullName evidence="3">Lipoprotein</fullName>
    </recommendedName>
</protein>
<dbReference type="AlphaFoldDB" id="A0A0F6W682"/>
<dbReference type="KEGG" id="samy:DB32_005610"/>
<evidence type="ECO:0008006" key="3">
    <source>
        <dbReference type="Google" id="ProtNLM"/>
    </source>
</evidence>
<sequence length="179" mass="19276">MRRVIVIASLAASLVGCPAPDDESAIYVEDFETTCDGTPCGWAQITGAEDGASYVETLPGDHGLQLVGRDVTVRGGTDEASQSMISTQLLARANARCDLGSHLVMRATIALQDANTLTYEAELVPDVTWTSATRDQNMRVVEVASPPWQIERVLGVSLRKEGDGSCEVDYLAIRSLRTF</sequence>
<reference evidence="1 2" key="1">
    <citation type="submission" date="2015-03" db="EMBL/GenBank/DDBJ databases">
        <title>Genome assembly of Sandaracinus amylolyticus DSM 53668.</title>
        <authorList>
            <person name="Sharma G."/>
            <person name="Subramanian S."/>
        </authorList>
    </citation>
    <scope>NUCLEOTIDE SEQUENCE [LARGE SCALE GENOMIC DNA]</scope>
    <source>
        <strain evidence="1 2">DSM 53668</strain>
    </source>
</reference>
<evidence type="ECO:0000313" key="1">
    <source>
        <dbReference type="EMBL" id="AKF08461.1"/>
    </source>
</evidence>
<organism evidence="1 2">
    <name type="scientific">Sandaracinus amylolyticus</name>
    <dbReference type="NCBI Taxonomy" id="927083"/>
    <lineage>
        <taxon>Bacteria</taxon>
        <taxon>Pseudomonadati</taxon>
        <taxon>Myxococcota</taxon>
        <taxon>Polyangia</taxon>
        <taxon>Polyangiales</taxon>
        <taxon>Sandaracinaceae</taxon>
        <taxon>Sandaracinus</taxon>
    </lineage>
</organism>
<accession>A0A0F6W682</accession>
<gene>
    <name evidence="1" type="ORF">DB32_005610</name>
</gene>
<keyword evidence="2" id="KW-1185">Reference proteome</keyword>
<name>A0A0F6W682_9BACT</name>
<proteinExistence type="predicted"/>
<dbReference type="Proteomes" id="UP000034883">
    <property type="component" value="Chromosome"/>
</dbReference>
<dbReference type="RefSeq" id="WP_053235601.1">
    <property type="nucleotide sequence ID" value="NZ_CP011125.1"/>
</dbReference>
<dbReference type="EMBL" id="CP011125">
    <property type="protein sequence ID" value="AKF08461.1"/>
    <property type="molecule type" value="Genomic_DNA"/>
</dbReference>
<dbReference type="PROSITE" id="PS51257">
    <property type="entry name" value="PROKAR_LIPOPROTEIN"/>
    <property type="match status" value="1"/>
</dbReference>
<evidence type="ECO:0000313" key="2">
    <source>
        <dbReference type="Proteomes" id="UP000034883"/>
    </source>
</evidence>